<evidence type="ECO:0000313" key="2">
    <source>
        <dbReference type="Proteomes" id="UP000019462"/>
    </source>
</evidence>
<reference evidence="1 2" key="1">
    <citation type="journal article" date="2014" name="Genome Announc.">
        <title>Genome sequence of the basidiomycetous fungus Pseudozyma aphidis DSM70725, an efficient producer of biosurfactant mannosylerythritol lipids.</title>
        <authorList>
            <person name="Lorenz S."/>
            <person name="Guenther M."/>
            <person name="Grumaz C."/>
            <person name="Rupp S."/>
            <person name="Zibek S."/>
            <person name="Sohn K."/>
        </authorList>
    </citation>
    <scope>NUCLEOTIDE SEQUENCE [LARGE SCALE GENOMIC DNA]</scope>
    <source>
        <strain evidence="2">ATCC 32657 / CBS 517.83 / DSM 70725 / JCM 10318 / NBRC 10182 / NRRL Y-7954 / St-0401</strain>
    </source>
</reference>
<comment type="caution">
    <text evidence="1">The sequence shown here is derived from an EMBL/GenBank/DDBJ whole genome shotgun (WGS) entry which is preliminary data.</text>
</comment>
<accession>W3VQ25</accession>
<name>W3VQ25_MOEAP</name>
<dbReference type="HOGENOM" id="CLU_2122109_0_0_1"/>
<organism evidence="1 2">
    <name type="scientific">Moesziomyces aphidis</name>
    <name type="common">Pseudozyma aphidis</name>
    <dbReference type="NCBI Taxonomy" id="84754"/>
    <lineage>
        <taxon>Eukaryota</taxon>
        <taxon>Fungi</taxon>
        <taxon>Dikarya</taxon>
        <taxon>Basidiomycota</taxon>
        <taxon>Ustilaginomycotina</taxon>
        <taxon>Ustilaginomycetes</taxon>
        <taxon>Ustilaginales</taxon>
        <taxon>Ustilaginaceae</taxon>
        <taxon>Moesziomyces</taxon>
    </lineage>
</organism>
<dbReference type="Proteomes" id="UP000019462">
    <property type="component" value="Unassembled WGS sequence"/>
</dbReference>
<sequence>MILLQHHSLSARTDRLPSTRVAFTATPIDGATVTTTLPLERAAALSTPPILTAEVDLRVGFSAEPAATPPNGSQPRLGLSDDVACFAVCLAWLLDRARPRSPATWRRQDVLRAA</sequence>
<evidence type="ECO:0000313" key="1">
    <source>
        <dbReference type="EMBL" id="ETS62877.1"/>
    </source>
</evidence>
<dbReference type="EMBL" id="AWNI01000009">
    <property type="protein sequence ID" value="ETS62877.1"/>
    <property type="molecule type" value="Genomic_DNA"/>
</dbReference>
<protein>
    <submittedName>
        <fullName evidence="1">Uncharacterized protein</fullName>
    </submittedName>
</protein>
<proteinExistence type="predicted"/>
<dbReference type="AlphaFoldDB" id="W3VQ25"/>
<gene>
    <name evidence="1" type="ORF">PaG_02636</name>
</gene>
<keyword evidence="2" id="KW-1185">Reference proteome</keyword>